<feature type="transmembrane region" description="Helical" evidence="1">
    <location>
        <begin position="383"/>
        <end position="403"/>
    </location>
</feature>
<proteinExistence type="predicted"/>
<dbReference type="Pfam" id="PF13440">
    <property type="entry name" value="Polysacc_synt_3"/>
    <property type="match status" value="1"/>
</dbReference>
<keyword evidence="1" id="KW-0472">Membrane</keyword>
<dbReference type="InterPro" id="IPR052556">
    <property type="entry name" value="PolySynth_Transporter"/>
</dbReference>
<feature type="transmembrane region" description="Helical" evidence="1">
    <location>
        <begin position="146"/>
        <end position="167"/>
    </location>
</feature>
<feature type="transmembrane region" description="Helical" evidence="1">
    <location>
        <begin position="53"/>
        <end position="70"/>
    </location>
</feature>
<keyword evidence="3" id="KW-1185">Reference proteome</keyword>
<dbReference type="CDD" id="cd13128">
    <property type="entry name" value="MATE_Wzx_like"/>
    <property type="match status" value="1"/>
</dbReference>
<organism evidence="2 3">
    <name type="scientific">Chitiniphilus purpureus</name>
    <dbReference type="NCBI Taxonomy" id="2981137"/>
    <lineage>
        <taxon>Bacteria</taxon>
        <taxon>Pseudomonadati</taxon>
        <taxon>Pseudomonadota</taxon>
        <taxon>Betaproteobacteria</taxon>
        <taxon>Neisseriales</taxon>
        <taxon>Chitinibacteraceae</taxon>
        <taxon>Chitiniphilus</taxon>
    </lineage>
</organism>
<feature type="transmembrane region" description="Helical" evidence="1">
    <location>
        <begin position="204"/>
        <end position="228"/>
    </location>
</feature>
<feature type="transmembrane region" description="Helical" evidence="1">
    <location>
        <begin position="179"/>
        <end position="198"/>
    </location>
</feature>
<dbReference type="PANTHER" id="PTHR43424:SF1">
    <property type="entry name" value="LOCUS PUTATIVE PROTEIN 1-RELATED"/>
    <property type="match status" value="1"/>
</dbReference>
<feature type="transmembrane region" description="Helical" evidence="1">
    <location>
        <begin position="82"/>
        <end position="101"/>
    </location>
</feature>
<feature type="transmembrane region" description="Helical" evidence="1">
    <location>
        <begin position="409"/>
        <end position="431"/>
    </location>
</feature>
<protein>
    <submittedName>
        <fullName evidence="2">Flippase</fullName>
    </submittedName>
</protein>
<feature type="transmembrane region" description="Helical" evidence="1">
    <location>
        <begin position="351"/>
        <end position="371"/>
    </location>
</feature>
<feature type="transmembrane region" description="Helical" evidence="1">
    <location>
        <begin position="281"/>
        <end position="303"/>
    </location>
</feature>
<evidence type="ECO:0000313" key="2">
    <source>
        <dbReference type="EMBL" id="UXY15609.1"/>
    </source>
</evidence>
<feature type="transmembrane region" description="Helical" evidence="1">
    <location>
        <begin position="240"/>
        <end position="261"/>
    </location>
</feature>
<reference evidence="2" key="1">
    <citation type="submission" date="2022-10" db="EMBL/GenBank/DDBJ databases">
        <title>Chitiniphilus purpureus sp. nov., a novel chitin-degrading bacterium isolated from crawfish pond sediment.</title>
        <authorList>
            <person name="Li K."/>
        </authorList>
    </citation>
    <scope>NUCLEOTIDE SEQUENCE</scope>
    <source>
        <strain evidence="2">CD1</strain>
    </source>
</reference>
<dbReference type="PANTHER" id="PTHR43424">
    <property type="entry name" value="LOCUS PUTATIVE PROTEIN 1-RELATED"/>
    <property type="match status" value="1"/>
</dbReference>
<sequence>MTTILAVSLVAASLNWSKNHRIKWLAECFKALRQVGELRDIAVNSGWLLFDKLFRLLLGLLAGAWVARYLGPEQFGELAYALAYISFFQAIAALGLNEIVVRDVARQQDNASLVLGTGFALQLGAGMLGWLIAVLAIWSSGAPERSVLITAFVGASLVFQAADMVELWFQSQSQSRRTVVIKLIVCLASNILKIGLILGECSLLTFAAVIFIEAGFTALALALVYRNYPCRGHWRRSASHALYLLSESWPFLGAGFINMVQARIEYFVIGTYLGTEQLGQYAAALRFMEIFALAGTILATAIFPKLAMRADPDSALRKTYALMVIIYLFSLPGMLVTWFLIGWLYGSAYATAQSIFLWMALRPLLAYLGIARGMAIKLDQKNWYAFFCAATGAVTGTGLAFWLVPTWGLMGAIASASASYFISNFAMDFLFYPKNARTIMHCFRWTT</sequence>
<dbReference type="EMBL" id="CP106753">
    <property type="protein sequence ID" value="UXY15609.1"/>
    <property type="molecule type" value="Genomic_DNA"/>
</dbReference>
<name>A0ABY6DML1_9NEIS</name>
<keyword evidence="1" id="KW-0812">Transmembrane</keyword>
<accession>A0ABY6DML1</accession>
<evidence type="ECO:0000256" key="1">
    <source>
        <dbReference type="SAM" id="Phobius"/>
    </source>
</evidence>
<gene>
    <name evidence="2" type="ORF">N8I74_00920</name>
</gene>
<dbReference type="Proteomes" id="UP001061302">
    <property type="component" value="Chromosome"/>
</dbReference>
<feature type="transmembrane region" description="Helical" evidence="1">
    <location>
        <begin position="324"/>
        <end position="345"/>
    </location>
</feature>
<dbReference type="RefSeq" id="WP_263125027.1">
    <property type="nucleotide sequence ID" value="NZ_CP106753.1"/>
</dbReference>
<evidence type="ECO:0000313" key="3">
    <source>
        <dbReference type="Proteomes" id="UP001061302"/>
    </source>
</evidence>
<keyword evidence="1" id="KW-1133">Transmembrane helix</keyword>
<feature type="transmembrane region" description="Helical" evidence="1">
    <location>
        <begin position="113"/>
        <end position="140"/>
    </location>
</feature>